<dbReference type="PANTHER" id="PTHR34599">
    <property type="entry name" value="PEROXIDASE-RELATED"/>
    <property type="match status" value="1"/>
</dbReference>
<protein>
    <submittedName>
        <fullName evidence="1">Vanadium-dependent haloperoxidase</fullName>
    </submittedName>
</protein>
<comment type="caution">
    <text evidence="1">The sequence shown here is derived from an EMBL/GenBank/DDBJ whole genome shotgun (WGS) entry which is preliminary data.</text>
</comment>
<dbReference type="PROSITE" id="PS51257">
    <property type="entry name" value="PROKAR_LIPOPROTEIN"/>
    <property type="match status" value="1"/>
</dbReference>
<dbReference type="InterPro" id="IPR036938">
    <property type="entry name" value="PAP2/HPO_sf"/>
</dbReference>
<dbReference type="SUPFAM" id="SSF48317">
    <property type="entry name" value="Acid phosphatase/Vanadium-dependent haloperoxidase"/>
    <property type="match status" value="1"/>
</dbReference>
<dbReference type="Proteomes" id="UP001155077">
    <property type="component" value="Unassembled WGS sequence"/>
</dbReference>
<dbReference type="InterPro" id="IPR052559">
    <property type="entry name" value="V-haloperoxidase"/>
</dbReference>
<gene>
    <name evidence="1" type="ORF">NE848_04560</name>
</gene>
<dbReference type="RefSeq" id="WP_252111040.1">
    <property type="nucleotide sequence ID" value="NZ_JAMSCK010000002.1"/>
</dbReference>
<dbReference type="CDD" id="cd03398">
    <property type="entry name" value="PAP2_haloperoxidase"/>
    <property type="match status" value="1"/>
</dbReference>
<evidence type="ECO:0000313" key="1">
    <source>
        <dbReference type="EMBL" id="MCM8568638.1"/>
    </source>
</evidence>
<dbReference type="EMBL" id="JAMSCK010000002">
    <property type="protein sequence ID" value="MCM8568638.1"/>
    <property type="molecule type" value="Genomic_DNA"/>
</dbReference>
<accession>A0ABT0YYT8</accession>
<reference evidence="1" key="1">
    <citation type="submission" date="2022-06" db="EMBL/GenBank/DDBJ databases">
        <title>Gramella sediminis sp. nov., isolated from deep-sea sediment of the Indian Ocean.</title>
        <authorList>
            <person name="Yang L."/>
        </authorList>
    </citation>
    <scope>NUCLEOTIDE SEQUENCE</scope>
    <source>
        <strain evidence="1">HMD3159</strain>
    </source>
</reference>
<sequence length="462" mass="50961">MKTTFKFLGGLIILFSLGSCEKDVIDSGDAELSSADIKGVQNFNNGMINSYSNEVVLQWNELLSQSIDDLMPLPAETKIYAMVTLAMHDALNNVVPKYETYALDNSGVDVTGISKKNIHSISDAAVSLAARDMMVQLFPASTAAADAQLSAILEGIEDSELKTRGVNIGKAAVAAILEKRANDFPLRFQTYIGGTAPGEYQVNYMPFMLANPPVWPENAAYAPNMGELTPFGIISSDQFRDEGLYPLNSSEYVADYNEVKSLGCTDCPMRTEEQTEIGAFWIESNASSMNRLARTLIEERKLDGWEAARLIGLVEMAVIDAYIASFEGKAYYKFWRPVSAIRAGDFDGVDATVGDLTWTSSFFTPPTAEYPSTHAYAGGASAAVFKSFFNSDHVNLNVTSPYYLPGVERHLNSFSQMSYETAISRIYIGYHFRHAIEVGERQGKELGEYVFQNNLRELKKTL</sequence>
<dbReference type="Gene3D" id="1.10.606.20">
    <property type="match status" value="1"/>
</dbReference>
<name>A0ABT0YYT8_9FLAO</name>
<proteinExistence type="predicted"/>
<organism evidence="1 2">
    <name type="scientific">Gramella jeungdoensis</name>
    <dbReference type="NCBI Taxonomy" id="708091"/>
    <lineage>
        <taxon>Bacteria</taxon>
        <taxon>Pseudomonadati</taxon>
        <taxon>Bacteroidota</taxon>
        <taxon>Flavobacteriia</taxon>
        <taxon>Flavobacteriales</taxon>
        <taxon>Flavobacteriaceae</taxon>
        <taxon>Christiangramia</taxon>
    </lineage>
</organism>
<evidence type="ECO:0000313" key="2">
    <source>
        <dbReference type="Proteomes" id="UP001155077"/>
    </source>
</evidence>
<dbReference type="PANTHER" id="PTHR34599:SF1">
    <property type="entry name" value="PHOSPHATIDIC ACID PHOSPHATASE TYPE 2_HALOPEROXIDASE DOMAIN-CONTAINING PROTEIN"/>
    <property type="match status" value="1"/>
</dbReference>
<keyword evidence="2" id="KW-1185">Reference proteome</keyword>